<evidence type="ECO:0000313" key="1">
    <source>
        <dbReference type="EMBL" id="QMS43420.1"/>
    </source>
</evidence>
<accession>A0A7D7KI16</accession>
<protein>
    <submittedName>
        <fullName evidence="2">Uncharacterized protein</fullName>
    </submittedName>
</protein>
<organism evidence="2">
    <name type="scientific">Escherichia coli</name>
    <dbReference type="NCBI Taxonomy" id="562"/>
    <lineage>
        <taxon>Bacteria</taxon>
        <taxon>Pseudomonadati</taxon>
        <taxon>Pseudomonadota</taxon>
        <taxon>Gammaproteobacteria</taxon>
        <taxon>Enterobacterales</taxon>
        <taxon>Enterobacteriaceae</taxon>
        <taxon>Escherichia</taxon>
    </lineage>
</organism>
<name>A0A7D7KI16_ECOLX</name>
<proteinExistence type="predicted"/>
<reference evidence="2" key="1">
    <citation type="submission" date="2020-06" db="EMBL/GenBank/DDBJ databases">
        <title>Is1294 reorganizes plasmids in a multidrug-resistant Escherichia coli strain by replicative transposition.</title>
        <authorList>
            <person name="Pan Y."/>
            <person name="He D."/>
        </authorList>
    </citation>
    <scope>NUCLEOTIDE SEQUENCE</scope>
    <source>
        <strain evidence="1">TC21-F1</strain>
        <strain evidence="2">TC21-F2</strain>
        <plasmid evidence="1">pC21-F1</plasmid>
        <plasmid evidence="2">pC21-F2</plasmid>
    </source>
</reference>
<sequence length="55" mass="6290">MEAEANRQADAKQLFSKQPWLCTTANSYLILQNLDDSGFNLSVGVRTKWGPWEFL</sequence>
<geneLocation type="plasmid" evidence="1">
    <name>pC21-F1</name>
</geneLocation>
<dbReference type="EMBL" id="MT554516">
    <property type="protein sequence ID" value="QMS43420.1"/>
    <property type="molecule type" value="Genomic_DNA"/>
</dbReference>
<evidence type="ECO:0000313" key="2">
    <source>
        <dbReference type="EMBL" id="QMS43630.1"/>
    </source>
</evidence>
<geneLocation type="plasmid" evidence="2">
    <name>pC21-F2</name>
</geneLocation>
<dbReference type="AlphaFoldDB" id="A0A7D7KI16"/>
<keyword evidence="2" id="KW-0614">Plasmid</keyword>
<dbReference type="EMBL" id="MT554517">
    <property type="protein sequence ID" value="QMS43630.1"/>
    <property type="molecule type" value="Genomic_DNA"/>
</dbReference>